<gene>
    <name evidence="1" type="ORF">J1M35_10110</name>
</gene>
<reference evidence="1" key="1">
    <citation type="submission" date="2021-03" db="EMBL/GenBank/DDBJ databases">
        <title>Ottowia sp. 27C isolated from the cloaca of a Giant Asian pond turtle (Heosemys grandis).</title>
        <authorList>
            <person name="Spergser J."/>
            <person name="Busse H.-J."/>
        </authorList>
    </citation>
    <scope>NUCLEOTIDE SEQUENCE</scope>
    <source>
        <strain evidence="1">27C</strain>
    </source>
</reference>
<dbReference type="Proteomes" id="UP000663903">
    <property type="component" value="Chromosome"/>
</dbReference>
<organism evidence="1 2">
    <name type="scientific">Ottowia testudinis</name>
    <dbReference type="NCBI Taxonomy" id="2816950"/>
    <lineage>
        <taxon>Bacteria</taxon>
        <taxon>Pseudomonadati</taxon>
        <taxon>Pseudomonadota</taxon>
        <taxon>Betaproteobacteria</taxon>
        <taxon>Burkholderiales</taxon>
        <taxon>Comamonadaceae</taxon>
        <taxon>Ottowia</taxon>
    </lineage>
</organism>
<dbReference type="SUPFAM" id="SSF56399">
    <property type="entry name" value="ADP-ribosylation"/>
    <property type="match status" value="1"/>
</dbReference>
<protein>
    <submittedName>
        <fullName evidence="1">Uncharacterized protein</fullName>
    </submittedName>
</protein>
<keyword evidence="2" id="KW-1185">Reference proteome</keyword>
<dbReference type="RefSeq" id="WP_208011081.1">
    <property type="nucleotide sequence ID" value="NZ_CP071796.1"/>
</dbReference>
<dbReference type="AlphaFoldDB" id="A0A975CJ86"/>
<sequence length="191" mass="21583">MDTPTTPANRPLYHGTRDAAARAILREGFRRSRSRSYTGTGICLSESLTVAYEYGMYETGGCILEARLSPTARWTDRFDDKANGKDAWDDFFIHSGMDAIRAFGGNVWVVWSPGVLVSLRRLSHREAIQRLCAEFDKDGPACGYNALVSDYASIWWKQDASDPNLTRFPDHHRQLMARLKRFMGCAHSTRA</sequence>
<accession>A0A975CJ86</accession>
<proteinExistence type="predicted"/>
<dbReference type="Gene3D" id="3.90.175.10">
    <property type="entry name" value="Diphtheria Toxin, domain 1"/>
    <property type="match status" value="1"/>
</dbReference>
<evidence type="ECO:0000313" key="1">
    <source>
        <dbReference type="EMBL" id="QTD47185.1"/>
    </source>
</evidence>
<name>A0A975CJ86_9BURK</name>
<dbReference type="EMBL" id="CP071796">
    <property type="protein sequence ID" value="QTD47185.1"/>
    <property type="molecule type" value="Genomic_DNA"/>
</dbReference>
<dbReference type="KEGG" id="otd:J1M35_10110"/>
<evidence type="ECO:0000313" key="2">
    <source>
        <dbReference type="Proteomes" id="UP000663903"/>
    </source>
</evidence>